<dbReference type="InterPro" id="IPR020449">
    <property type="entry name" value="Tscrpt_reg_AraC-type_HTH"/>
</dbReference>
<feature type="domain" description="HTH araC/xylS-type" evidence="4">
    <location>
        <begin position="161"/>
        <end position="259"/>
    </location>
</feature>
<proteinExistence type="predicted"/>
<reference evidence="5 6" key="1">
    <citation type="submission" date="2020-08" db="EMBL/GenBank/DDBJ databases">
        <title>Genome public.</title>
        <authorList>
            <person name="Liu C."/>
            <person name="Sun Q."/>
        </authorList>
    </citation>
    <scope>NUCLEOTIDE SEQUENCE [LARGE SCALE GENOMIC DNA]</scope>
    <source>
        <strain evidence="5 6">NSJ-36</strain>
    </source>
</reference>
<dbReference type="InterPro" id="IPR009057">
    <property type="entry name" value="Homeodomain-like_sf"/>
</dbReference>
<dbReference type="PROSITE" id="PS00041">
    <property type="entry name" value="HTH_ARAC_FAMILY_1"/>
    <property type="match status" value="1"/>
</dbReference>
<name>A0ABR7ETY2_9FIRM</name>
<dbReference type="SMART" id="SM00342">
    <property type="entry name" value="HTH_ARAC"/>
    <property type="match status" value="1"/>
</dbReference>
<dbReference type="Pfam" id="PF02311">
    <property type="entry name" value="AraC_binding"/>
    <property type="match status" value="1"/>
</dbReference>
<dbReference type="EMBL" id="JACOOY010000004">
    <property type="protein sequence ID" value="MBC5664452.1"/>
    <property type="molecule type" value="Genomic_DNA"/>
</dbReference>
<evidence type="ECO:0000256" key="1">
    <source>
        <dbReference type="ARBA" id="ARBA00023015"/>
    </source>
</evidence>
<dbReference type="RefSeq" id="WP_186855470.1">
    <property type="nucleotide sequence ID" value="NZ_JACOOY010000004.1"/>
</dbReference>
<evidence type="ECO:0000313" key="5">
    <source>
        <dbReference type="EMBL" id="MBC5664452.1"/>
    </source>
</evidence>
<keyword evidence="1" id="KW-0805">Transcription regulation</keyword>
<evidence type="ECO:0000256" key="2">
    <source>
        <dbReference type="ARBA" id="ARBA00023125"/>
    </source>
</evidence>
<evidence type="ECO:0000313" key="6">
    <source>
        <dbReference type="Proteomes" id="UP000647235"/>
    </source>
</evidence>
<dbReference type="Proteomes" id="UP000647235">
    <property type="component" value="Unassembled WGS sequence"/>
</dbReference>
<dbReference type="InterPro" id="IPR018062">
    <property type="entry name" value="HTH_AraC-typ_CS"/>
</dbReference>
<keyword evidence="2" id="KW-0238">DNA-binding</keyword>
<dbReference type="InterPro" id="IPR014710">
    <property type="entry name" value="RmlC-like_jellyroll"/>
</dbReference>
<sequence>MHLQYKNTKQNIQAVQKRARHVAPHLHNTLELVYVTEGTLELGVGQELYHLETGDMGIIFPDIIHHYQVFGADAHKIYLVNIAAGSIGFFGEELQKYAPVMPVIKRSELGEEVIHALYRMMLTQEWEFTILQAYLQIVLARCVPLLDLDEKSKVGSDDLIYQTVAYISGHFRENITLDKMAQDLCVSKYAISRVFSGTFHNNFNQYVNDARIRYACSRLENTRDSIIEICLDSGFESQRTFNRAFKERYRMSPSEYRKKWREHSGVISL</sequence>
<organism evidence="5 6">
    <name type="scientific">Dorea hominis</name>
    <dbReference type="NCBI Taxonomy" id="2763040"/>
    <lineage>
        <taxon>Bacteria</taxon>
        <taxon>Bacillati</taxon>
        <taxon>Bacillota</taxon>
        <taxon>Clostridia</taxon>
        <taxon>Lachnospirales</taxon>
        <taxon>Lachnospiraceae</taxon>
        <taxon>Dorea</taxon>
    </lineage>
</organism>
<gene>
    <name evidence="5" type="ORF">H8S07_04015</name>
</gene>
<comment type="caution">
    <text evidence="5">The sequence shown here is derived from an EMBL/GenBank/DDBJ whole genome shotgun (WGS) entry which is preliminary data.</text>
</comment>
<protein>
    <submittedName>
        <fullName evidence="5">Helix-turn-helix transcriptional regulator</fullName>
    </submittedName>
</protein>
<dbReference type="Gene3D" id="2.60.120.10">
    <property type="entry name" value="Jelly Rolls"/>
    <property type="match status" value="1"/>
</dbReference>
<dbReference type="InterPro" id="IPR018060">
    <property type="entry name" value="HTH_AraC"/>
</dbReference>
<evidence type="ECO:0000259" key="4">
    <source>
        <dbReference type="PROSITE" id="PS01124"/>
    </source>
</evidence>
<accession>A0ABR7ETY2</accession>
<evidence type="ECO:0000256" key="3">
    <source>
        <dbReference type="ARBA" id="ARBA00023163"/>
    </source>
</evidence>
<dbReference type="PANTHER" id="PTHR43280:SF2">
    <property type="entry name" value="HTH-TYPE TRANSCRIPTIONAL REGULATOR EXSA"/>
    <property type="match status" value="1"/>
</dbReference>
<dbReference type="PRINTS" id="PR00032">
    <property type="entry name" value="HTHARAC"/>
</dbReference>
<keyword evidence="6" id="KW-1185">Reference proteome</keyword>
<dbReference type="SUPFAM" id="SSF46689">
    <property type="entry name" value="Homeodomain-like"/>
    <property type="match status" value="2"/>
</dbReference>
<keyword evidence="3" id="KW-0804">Transcription</keyword>
<dbReference type="PANTHER" id="PTHR43280">
    <property type="entry name" value="ARAC-FAMILY TRANSCRIPTIONAL REGULATOR"/>
    <property type="match status" value="1"/>
</dbReference>
<dbReference type="PROSITE" id="PS01124">
    <property type="entry name" value="HTH_ARAC_FAMILY_2"/>
    <property type="match status" value="1"/>
</dbReference>
<dbReference type="Pfam" id="PF12833">
    <property type="entry name" value="HTH_18"/>
    <property type="match status" value="1"/>
</dbReference>
<dbReference type="SUPFAM" id="SSF51215">
    <property type="entry name" value="Regulatory protein AraC"/>
    <property type="match status" value="1"/>
</dbReference>
<dbReference type="InterPro" id="IPR003313">
    <property type="entry name" value="AraC-bd"/>
</dbReference>
<dbReference type="InterPro" id="IPR037923">
    <property type="entry name" value="HTH-like"/>
</dbReference>
<dbReference type="Gene3D" id="1.10.10.60">
    <property type="entry name" value="Homeodomain-like"/>
    <property type="match status" value="2"/>
</dbReference>